<reference evidence="1 2" key="1">
    <citation type="submission" date="2020-07" db="EMBL/GenBank/DDBJ databases">
        <title>Sequencing the genomes of 1000 actinobacteria strains.</title>
        <authorList>
            <person name="Klenk H.-P."/>
        </authorList>
    </citation>
    <scope>NUCLEOTIDE SEQUENCE [LARGE SCALE GENOMIC DNA]</scope>
    <source>
        <strain evidence="1 2">DSM 45876</strain>
    </source>
</reference>
<dbReference type="EMBL" id="JACCHK010000001">
    <property type="protein sequence ID" value="NYH41953.1"/>
    <property type="molecule type" value="Genomic_DNA"/>
</dbReference>
<gene>
    <name evidence="1" type="ORF">HNR22_001680</name>
</gene>
<comment type="caution">
    <text evidence="1">The sequence shown here is derived from an EMBL/GenBank/DDBJ whole genome shotgun (WGS) entry which is preliminary data.</text>
</comment>
<evidence type="ECO:0000313" key="2">
    <source>
        <dbReference type="Proteomes" id="UP000523545"/>
    </source>
</evidence>
<name>A0A7Z0BC74_9ACTN</name>
<dbReference type="Proteomes" id="UP000523545">
    <property type="component" value="Unassembled WGS sequence"/>
</dbReference>
<proteinExistence type="predicted"/>
<evidence type="ECO:0000313" key="1">
    <source>
        <dbReference type="EMBL" id="NYH41953.1"/>
    </source>
</evidence>
<accession>A0A7Z0BC74</accession>
<protein>
    <submittedName>
        <fullName evidence="1">Uncharacterized protein</fullName>
    </submittedName>
</protein>
<dbReference type="AlphaFoldDB" id="A0A7Z0BC74"/>
<keyword evidence="2" id="KW-1185">Reference proteome</keyword>
<organism evidence="1 2">
    <name type="scientific">Micromonospora jinlongensis</name>
    <dbReference type="NCBI Taxonomy" id="1287877"/>
    <lineage>
        <taxon>Bacteria</taxon>
        <taxon>Bacillati</taxon>
        <taxon>Actinomycetota</taxon>
        <taxon>Actinomycetes</taxon>
        <taxon>Micromonosporales</taxon>
        <taxon>Micromonosporaceae</taxon>
        <taxon>Micromonospora</taxon>
    </lineage>
</organism>
<sequence length="32" mass="3416">MAAARLGDGGAQWWTLFTADRKTESCAGWNSG</sequence>